<dbReference type="Gene3D" id="3.30.1330.60">
    <property type="entry name" value="OmpA-like domain"/>
    <property type="match status" value="1"/>
</dbReference>
<name>A0ABR6RF65_9BURK</name>
<evidence type="ECO:0000313" key="8">
    <source>
        <dbReference type="Proteomes" id="UP000562492"/>
    </source>
</evidence>
<dbReference type="InterPro" id="IPR036737">
    <property type="entry name" value="OmpA-like_sf"/>
</dbReference>
<dbReference type="InterPro" id="IPR027405">
    <property type="entry name" value="YidB-like"/>
</dbReference>
<evidence type="ECO:0000313" key="7">
    <source>
        <dbReference type="EMBL" id="MBB6577808.1"/>
    </source>
</evidence>
<accession>A0ABR6RF65</accession>
<dbReference type="SUPFAM" id="SSF140804">
    <property type="entry name" value="YidB-like"/>
    <property type="match status" value="1"/>
</dbReference>
<dbReference type="Pfam" id="PF20159">
    <property type="entry name" value="YidB"/>
    <property type="match status" value="1"/>
</dbReference>
<protein>
    <submittedName>
        <fullName evidence="7">Outer membrane protein OmpA-like peptidoglycan-associated protein/uncharacterized protein YidB (DUF937 family)</fullName>
    </submittedName>
</protein>
<dbReference type="PROSITE" id="PS51123">
    <property type="entry name" value="OMPA_2"/>
    <property type="match status" value="1"/>
</dbReference>
<feature type="domain" description="OmpA-like" evidence="6">
    <location>
        <begin position="263"/>
        <end position="374"/>
    </location>
</feature>
<feature type="compositionally biased region" description="Pro residues" evidence="5">
    <location>
        <begin position="211"/>
        <end position="238"/>
    </location>
</feature>
<proteinExistence type="predicted"/>
<evidence type="ECO:0000256" key="4">
    <source>
        <dbReference type="PROSITE-ProRule" id="PRU00473"/>
    </source>
</evidence>
<gene>
    <name evidence="7" type="ORF">HNP33_001866</name>
</gene>
<dbReference type="PRINTS" id="PR01021">
    <property type="entry name" value="OMPADOMAIN"/>
</dbReference>
<dbReference type="PANTHER" id="PTHR30329">
    <property type="entry name" value="STATOR ELEMENT OF FLAGELLAR MOTOR COMPLEX"/>
    <property type="match status" value="1"/>
</dbReference>
<evidence type="ECO:0000256" key="3">
    <source>
        <dbReference type="ARBA" id="ARBA00023237"/>
    </source>
</evidence>
<dbReference type="Gene3D" id="1.10.10.690">
    <property type="entry name" value="YidB-like"/>
    <property type="match status" value="1"/>
</dbReference>
<dbReference type="InterPro" id="IPR006664">
    <property type="entry name" value="OMP_bac"/>
</dbReference>
<evidence type="ECO:0000256" key="2">
    <source>
        <dbReference type="ARBA" id="ARBA00023136"/>
    </source>
</evidence>
<dbReference type="InterPro" id="IPR050330">
    <property type="entry name" value="Bact_OuterMem_StrucFunc"/>
</dbReference>
<organism evidence="7 8">
    <name type="scientific">Comamonas odontotermitis</name>
    <dbReference type="NCBI Taxonomy" id="379895"/>
    <lineage>
        <taxon>Bacteria</taxon>
        <taxon>Pseudomonadati</taxon>
        <taxon>Pseudomonadota</taxon>
        <taxon>Betaproteobacteria</taxon>
        <taxon>Burkholderiales</taxon>
        <taxon>Comamonadaceae</taxon>
        <taxon>Comamonas</taxon>
    </lineage>
</organism>
<keyword evidence="8" id="KW-1185">Reference proteome</keyword>
<dbReference type="SUPFAM" id="SSF103088">
    <property type="entry name" value="OmpA-like"/>
    <property type="match status" value="1"/>
</dbReference>
<keyword evidence="3" id="KW-0998">Cell outer membrane</keyword>
<dbReference type="PANTHER" id="PTHR30329:SF21">
    <property type="entry name" value="LIPOPROTEIN YIAD-RELATED"/>
    <property type="match status" value="1"/>
</dbReference>
<dbReference type="InterPro" id="IPR006665">
    <property type="entry name" value="OmpA-like"/>
</dbReference>
<evidence type="ECO:0000256" key="1">
    <source>
        <dbReference type="ARBA" id="ARBA00004442"/>
    </source>
</evidence>
<dbReference type="RefSeq" id="WP_184707621.1">
    <property type="nucleotide sequence ID" value="NZ_JACHKZ010000009.1"/>
</dbReference>
<reference evidence="7 8" key="1">
    <citation type="submission" date="2020-08" db="EMBL/GenBank/DDBJ databases">
        <title>Functional genomics of gut bacteria from endangered species of beetles.</title>
        <authorList>
            <person name="Carlos-Shanley C."/>
        </authorList>
    </citation>
    <scope>NUCLEOTIDE SEQUENCE [LARGE SCALE GENOMIC DNA]</scope>
    <source>
        <strain evidence="7 8">S00124</strain>
    </source>
</reference>
<keyword evidence="2 4" id="KW-0472">Membrane</keyword>
<dbReference type="EMBL" id="JACHKZ010000009">
    <property type="protein sequence ID" value="MBB6577808.1"/>
    <property type="molecule type" value="Genomic_DNA"/>
</dbReference>
<comment type="caution">
    <text evidence="7">The sequence shown here is derived from an EMBL/GenBank/DDBJ whole genome shotgun (WGS) entry which is preliminary data.</text>
</comment>
<feature type="region of interest" description="Disordered" evidence="5">
    <location>
        <begin position="208"/>
        <end position="254"/>
    </location>
</feature>
<dbReference type="Pfam" id="PF00691">
    <property type="entry name" value="OmpA"/>
    <property type="match status" value="1"/>
</dbReference>
<sequence>MFDTLIRDMADRFGLGNKAKDLVAMVLAYITDPANGGLSGLLERFRSAGLGGLADSWLSTTEEPRIPTNDQVSTVFGASGGLLSALSDRLHLPKEAVTSAVGALLPALVSRLSPNGVLPATLPAEAVALIGSGKSLLGGLLGSGAAAAAGALGAGTAAASSAASSVSAAATHTATAASSGIGKWLPWIIGALVVIFGISYCGKKTPDTATAPPPAAPATTPAPAPEPAPASTPTPAPEPAATAPAPASAPTADAAPAGAAVIDSMVQDVPKLQVFFDSGKTDVPPEFADKSKALVGYLQSHADMKAVVSGFNDPTGDAAKNAELSKQRAMAVQAALAAAGVPVDRTVLEKPVETSDTGNTNAASRRVDVLLRAN</sequence>
<evidence type="ECO:0000256" key="5">
    <source>
        <dbReference type="SAM" id="MobiDB-lite"/>
    </source>
</evidence>
<dbReference type="Proteomes" id="UP000562492">
    <property type="component" value="Unassembled WGS sequence"/>
</dbReference>
<feature type="compositionally biased region" description="Low complexity" evidence="5">
    <location>
        <begin position="239"/>
        <end position="254"/>
    </location>
</feature>
<dbReference type="InterPro" id="IPR045372">
    <property type="entry name" value="YidB"/>
</dbReference>
<evidence type="ECO:0000259" key="6">
    <source>
        <dbReference type="PROSITE" id="PS51123"/>
    </source>
</evidence>
<comment type="subcellular location">
    <subcellularLocation>
        <location evidence="1">Cell outer membrane</location>
    </subcellularLocation>
</comment>